<dbReference type="EMBL" id="QRTJ01000009">
    <property type="protein sequence ID" value="RGQ68923.1"/>
    <property type="molecule type" value="Genomic_DNA"/>
</dbReference>
<dbReference type="SFLD" id="SFLDS00029">
    <property type="entry name" value="Radical_SAM"/>
    <property type="match status" value="1"/>
</dbReference>
<dbReference type="InterPro" id="IPR007197">
    <property type="entry name" value="rSAM"/>
</dbReference>
<dbReference type="EMBL" id="JAAIRV010000012">
    <property type="protein sequence ID" value="NSI58351.1"/>
    <property type="molecule type" value="Genomic_DNA"/>
</dbReference>
<dbReference type="Proteomes" id="UP001211731">
    <property type="component" value="Unassembled WGS sequence"/>
</dbReference>
<keyword evidence="6" id="KW-0560">Oxidoreductase</keyword>
<comment type="cofactor">
    <cofactor evidence="1">
        <name>[4Fe-4S] cluster</name>
        <dbReference type="ChEBI" id="CHEBI:49883"/>
    </cofactor>
</comment>
<evidence type="ECO:0000313" key="10">
    <source>
        <dbReference type="EMBL" id="MCB5619095.1"/>
    </source>
</evidence>
<organism evidence="21 25">
    <name type="scientific">Mediterraneibacter gnavus</name>
    <name type="common">Ruminococcus gnavus</name>
    <dbReference type="NCBI Taxonomy" id="33038"/>
    <lineage>
        <taxon>Bacteria</taxon>
        <taxon>Bacillati</taxon>
        <taxon>Bacillota</taxon>
        <taxon>Clostridia</taxon>
        <taxon>Lachnospirales</taxon>
        <taxon>Lachnospiraceae</taxon>
        <taxon>Mediterraneibacter</taxon>
    </lineage>
</organism>
<evidence type="ECO:0000259" key="9">
    <source>
        <dbReference type="PROSITE" id="PS51918"/>
    </source>
</evidence>
<evidence type="ECO:0000313" key="17">
    <source>
        <dbReference type="EMBL" id="RGM25546.1"/>
    </source>
</evidence>
<dbReference type="SUPFAM" id="SSF102114">
    <property type="entry name" value="Radical SAM enzymes"/>
    <property type="match status" value="1"/>
</dbReference>
<dbReference type="Proteomes" id="UP000260808">
    <property type="component" value="Unassembled WGS sequence"/>
</dbReference>
<evidence type="ECO:0000256" key="8">
    <source>
        <dbReference type="ARBA" id="ARBA00023014"/>
    </source>
</evidence>
<reference evidence="14" key="2">
    <citation type="journal article" date="2020" name="Cell Host Microbe">
        <title>Functional and Genomic Variation between Human-Derived Isolates of Lachnospiraceae Reveals Inter- and Intra-Species Diversity.</title>
        <authorList>
            <person name="Sorbara M.T."/>
            <person name="Littmann E.R."/>
            <person name="Fontana E."/>
            <person name="Moody T.U."/>
            <person name="Kohout C.E."/>
            <person name="Gjonbalaj M."/>
            <person name="Eaton V."/>
            <person name="Seok R."/>
            <person name="Leiner I.M."/>
            <person name="Pamer E.G."/>
        </authorList>
    </citation>
    <scope>NUCLEOTIDE SEQUENCE</scope>
    <source>
        <strain evidence="16">MSK.11.9</strain>
        <strain evidence="15">MSK.15.32</strain>
        <strain evidence="14">MSK.22.53</strain>
    </source>
</reference>
<gene>
    <name evidence="20" type="ORF">DW243_10805</name>
    <name evidence="19" type="ORF">DWX36_01555</name>
    <name evidence="18" type="ORF">DWY88_06630</name>
    <name evidence="21" type="ORF">DWZ50_12795</name>
    <name evidence="17" type="ORF">DXC31_02295</name>
    <name evidence="14" type="ORF">G4958_09185</name>
    <name evidence="16" type="ORF">G4981_06550</name>
    <name evidence="15" type="ORF">G4993_08020</name>
    <name evidence="10" type="ORF">LIQ08_07955</name>
    <name evidence="13" type="ORF">O4N78_12560</name>
    <name evidence="12" type="ORF">PNU63_12230</name>
    <name evidence="11" type="ORF">PNW85_10545</name>
</gene>
<dbReference type="EMBL" id="JAAIRY010000008">
    <property type="protein sequence ID" value="NSI64933.1"/>
    <property type="molecule type" value="Genomic_DNA"/>
</dbReference>
<dbReference type="Proteomes" id="UP001212160">
    <property type="component" value="Unassembled WGS sequence"/>
</dbReference>
<dbReference type="EMBL" id="JAQMLR010000013">
    <property type="protein sequence ID" value="MDB8739527.1"/>
    <property type="molecule type" value="Genomic_DNA"/>
</dbReference>
<dbReference type="Pfam" id="PF04055">
    <property type="entry name" value="Radical_SAM"/>
    <property type="match status" value="1"/>
</dbReference>
<dbReference type="EMBL" id="QSSX01000003">
    <property type="protein sequence ID" value="RGM25546.1"/>
    <property type="molecule type" value="Genomic_DNA"/>
</dbReference>
<evidence type="ECO:0000313" key="18">
    <source>
        <dbReference type="EMBL" id="RGQ68923.1"/>
    </source>
</evidence>
<dbReference type="Proteomes" id="UP001296581">
    <property type="component" value="Unassembled WGS sequence"/>
</dbReference>
<dbReference type="Proteomes" id="UP000286137">
    <property type="component" value="Unassembled WGS sequence"/>
</dbReference>
<dbReference type="EMBL" id="JAPZEG010000015">
    <property type="protein sequence ID" value="MDE1204384.1"/>
    <property type="molecule type" value="Genomic_DNA"/>
</dbReference>
<dbReference type="PIRSF" id="PIRSF000371">
    <property type="entry name" value="PFL_act_enz"/>
    <property type="match status" value="1"/>
</dbReference>
<keyword evidence="4" id="KW-0949">S-adenosyl-L-methionine</keyword>
<protein>
    <submittedName>
        <fullName evidence="21">Glycyl-radical enzyme activating protein</fullName>
    </submittedName>
</protein>
<dbReference type="Proteomes" id="UP000283834">
    <property type="component" value="Unassembled WGS sequence"/>
</dbReference>
<dbReference type="Proteomes" id="UP000285610">
    <property type="component" value="Unassembled WGS sequence"/>
</dbReference>
<dbReference type="GO" id="GO:0051539">
    <property type="term" value="F:4 iron, 4 sulfur cluster binding"/>
    <property type="evidence" value="ECO:0007669"/>
    <property type="project" value="UniProtKB-KW"/>
</dbReference>
<reference evidence="13" key="5">
    <citation type="submission" date="2022-12" db="EMBL/GenBank/DDBJ databases">
        <title>Genome of R. gnavus strain RSHDN_120.</title>
        <authorList>
            <person name="Abdugheni R."/>
        </authorList>
    </citation>
    <scope>NUCLEOTIDE SEQUENCE</scope>
    <source>
        <strain evidence="13">RSHDN_120</strain>
    </source>
</reference>
<reference evidence="14" key="3">
    <citation type="submission" date="2020-02" db="EMBL/GenBank/DDBJ databases">
        <authorList>
            <person name="Littmann E."/>
            <person name="Sorbara M."/>
        </authorList>
    </citation>
    <scope>NUCLEOTIDE SEQUENCE</scope>
    <source>
        <strain evidence="16">MSK.11.9</strain>
        <strain evidence="15">MSK.15.32</strain>
        <strain evidence="14">MSK.22.53</strain>
    </source>
</reference>
<dbReference type="AlphaFoldDB" id="A0A2N5NYC8"/>
<evidence type="ECO:0000256" key="1">
    <source>
        <dbReference type="ARBA" id="ARBA00001966"/>
    </source>
</evidence>
<dbReference type="InterPro" id="IPR034457">
    <property type="entry name" value="Organic_radical-activating"/>
</dbReference>
<reference evidence="11" key="6">
    <citation type="submission" date="2023-01" db="EMBL/GenBank/DDBJ databases">
        <title>Human gut microbiome strain richness.</title>
        <authorList>
            <person name="Chen-Liaw A."/>
        </authorList>
    </citation>
    <scope>NUCLEOTIDE SEQUENCE</scope>
    <source>
        <strain evidence="12">1001217st1_A9_1001217B_191108</strain>
        <strain evidence="11">RTP21484st1_H11_RTP21484_190118</strain>
    </source>
</reference>
<dbReference type="Proteomes" id="UP001149331">
    <property type="component" value="Unassembled WGS sequence"/>
</dbReference>
<dbReference type="SMR" id="A0A2N5NYC8"/>
<evidence type="ECO:0000256" key="2">
    <source>
        <dbReference type="ARBA" id="ARBA00009777"/>
    </source>
</evidence>
<evidence type="ECO:0000256" key="7">
    <source>
        <dbReference type="ARBA" id="ARBA00023004"/>
    </source>
</evidence>
<reference evidence="10" key="4">
    <citation type="submission" date="2021-10" db="EMBL/GenBank/DDBJ databases">
        <title>Collection of gut derived symbiotic bacterial strains cultured from healthy donors.</title>
        <authorList>
            <person name="Lin H."/>
            <person name="Littmann E."/>
            <person name="Claire K."/>
            <person name="Pamer E."/>
        </authorList>
    </citation>
    <scope>NUCLEOTIDE SEQUENCE</scope>
    <source>
        <strain evidence="10">MSK.23.18</strain>
    </source>
</reference>
<comment type="caution">
    <text evidence="21">The sequence shown here is derived from an EMBL/GenBank/DDBJ whole genome shotgun (WGS) entry which is preliminary data.</text>
</comment>
<dbReference type="Proteomes" id="UP000283981">
    <property type="component" value="Unassembled WGS sequence"/>
</dbReference>
<keyword evidence="7" id="KW-0408">Iron</keyword>
<keyword evidence="3" id="KW-0004">4Fe-4S</keyword>
<evidence type="ECO:0000313" key="25">
    <source>
        <dbReference type="Proteomes" id="UP000285610"/>
    </source>
</evidence>
<evidence type="ECO:0000313" key="21">
    <source>
        <dbReference type="EMBL" id="RHM73192.1"/>
    </source>
</evidence>
<dbReference type="STRING" id="33038.GCA_900067245_01144"/>
<dbReference type="InterPro" id="IPR013785">
    <property type="entry name" value="Aldolase_TIM"/>
</dbReference>
<proteinExistence type="inferred from homology"/>
<name>A0A2N5NYC8_MEDGN</name>
<evidence type="ECO:0000313" key="13">
    <source>
        <dbReference type="EMBL" id="MDE1204384.1"/>
    </source>
</evidence>
<dbReference type="EMBL" id="QRWQ01000001">
    <property type="protein sequence ID" value="RGT41931.1"/>
    <property type="molecule type" value="Genomic_DNA"/>
</dbReference>
<evidence type="ECO:0000313" key="26">
    <source>
        <dbReference type="Proteomes" id="UP000286137"/>
    </source>
</evidence>
<evidence type="ECO:0000313" key="12">
    <source>
        <dbReference type="EMBL" id="MDB8739527.1"/>
    </source>
</evidence>
<evidence type="ECO:0000313" key="19">
    <source>
        <dbReference type="EMBL" id="RGT41931.1"/>
    </source>
</evidence>
<dbReference type="SFLD" id="SFLDG01066">
    <property type="entry name" value="organic_radical-activating_enz"/>
    <property type="match status" value="1"/>
</dbReference>
<evidence type="ECO:0000313" key="22">
    <source>
        <dbReference type="Proteomes" id="UP000260808"/>
    </source>
</evidence>
<dbReference type="EMBL" id="JAAIRM010000014">
    <property type="protein sequence ID" value="NSI19518.1"/>
    <property type="molecule type" value="Genomic_DNA"/>
</dbReference>
<evidence type="ECO:0000313" key="24">
    <source>
        <dbReference type="Proteomes" id="UP000283981"/>
    </source>
</evidence>
<dbReference type="GO" id="GO:0016491">
    <property type="term" value="F:oxidoreductase activity"/>
    <property type="evidence" value="ECO:0007669"/>
    <property type="project" value="UniProtKB-KW"/>
</dbReference>
<dbReference type="RefSeq" id="WP_009245001.1">
    <property type="nucleotide sequence ID" value="NZ_AP031446.1"/>
</dbReference>
<dbReference type="EMBL" id="QRIS01000017">
    <property type="protein sequence ID" value="RHG83248.1"/>
    <property type="molecule type" value="Genomic_DNA"/>
</dbReference>
<dbReference type="PANTHER" id="PTHR30352:SF4">
    <property type="entry name" value="PYRUVATE FORMATE-LYASE 2-ACTIVATING ENZYME"/>
    <property type="match status" value="1"/>
</dbReference>
<evidence type="ECO:0000256" key="3">
    <source>
        <dbReference type="ARBA" id="ARBA00022485"/>
    </source>
</evidence>
<dbReference type="NCBIfam" id="TIGR02494">
    <property type="entry name" value="PFLE_PFLC"/>
    <property type="match status" value="1"/>
</dbReference>
<dbReference type="Proteomes" id="UP001296580">
    <property type="component" value="Unassembled WGS sequence"/>
</dbReference>
<dbReference type="InterPro" id="IPR001989">
    <property type="entry name" value="Radical_activat_CS"/>
</dbReference>
<feature type="domain" description="Radical SAM core" evidence="9">
    <location>
        <begin position="20"/>
        <end position="259"/>
    </location>
</feature>
<evidence type="ECO:0000256" key="5">
    <source>
        <dbReference type="ARBA" id="ARBA00022723"/>
    </source>
</evidence>
<dbReference type="InterPro" id="IPR058240">
    <property type="entry name" value="rSAM_sf"/>
</dbReference>
<dbReference type="PROSITE" id="PS01087">
    <property type="entry name" value="RADICAL_ACTIVATING"/>
    <property type="match status" value="1"/>
</dbReference>
<evidence type="ECO:0000313" key="11">
    <source>
        <dbReference type="EMBL" id="MDB8687113.1"/>
    </source>
</evidence>
<evidence type="ECO:0000313" key="20">
    <source>
        <dbReference type="EMBL" id="RHG83248.1"/>
    </source>
</evidence>
<dbReference type="Proteomes" id="UP001297370">
    <property type="component" value="Unassembled WGS sequence"/>
</dbReference>
<evidence type="ECO:0000313" key="23">
    <source>
        <dbReference type="Proteomes" id="UP000283834"/>
    </source>
</evidence>
<dbReference type="EMBL" id="JAQMLA010000028">
    <property type="protein sequence ID" value="MDB8687113.1"/>
    <property type="molecule type" value="Genomic_DNA"/>
</dbReference>
<dbReference type="Proteomes" id="UP001296643">
    <property type="component" value="Unassembled WGS sequence"/>
</dbReference>
<evidence type="ECO:0000313" key="14">
    <source>
        <dbReference type="EMBL" id="NSI19518.1"/>
    </source>
</evidence>
<sequence length="264" mass="29886">MEDYLKTKGRIFDIQRYSIHDGNGIRTIVFLKGCVLHCRWCCNPESQSYEIETMMVQGEPKIIGEDTTVGEVMKTVEKDRTYYRRTGGGLTLSGGESLCQPKFARDMLRAAHEAGITTAMESMGCADYSVIEEILPYLDQYLLDIKHMNSKKHEEFTGRGNELMLENAKKIAASGMTELSIRIPVIPGFNDTPEEIRDIAVFTRELGHVKRLHLLPYHRLGQDKYDGLNRPYLMGEVKPPANEKMQMLLKVAEEFSGVECQIGG</sequence>
<evidence type="ECO:0000313" key="15">
    <source>
        <dbReference type="EMBL" id="NSI58351.1"/>
    </source>
</evidence>
<dbReference type="Gene3D" id="3.20.20.70">
    <property type="entry name" value="Aldolase class I"/>
    <property type="match status" value="1"/>
</dbReference>
<dbReference type="EMBL" id="JAJBOM010000008">
    <property type="protein sequence ID" value="MCB5619095.1"/>
    <property type="molecule type" value="Genomic_DNA"/>
</dbReference>
<evidence type="ECO:0000313" key="16">
    <source>
        <dbReference type="EMBL" id="NSI64933.1"/>
    </source>
</evidence>
<reference evidence="22 23" key="1">
    <citation type="submission" date="2018-08" db="EMBL/GenBank/DDBJ databases">
        <title>A genome reference for cultivated species of the human gut microbiota.</title>
        <authorList>
            <person name="Zou Y."/>
            <person name="Xue W."/>
            <person name="Luo G."/>
        </authorList>
    </citation>
    <scope>NUCLEOTIDE SEQUENCE [LARGE SCALE GENOMIC DNA]</scope>
    <source>
        <strain evidence="19 23">AF19-16AC</strain>
        <strain evidence="18 26">AF27-4BH</strain>
        <strain evidence="21 25">AF33-12</strain>
        <strain evidence="20 24">AM21-18</strain>
        <strain evidence="17 22">TF01-20-2</strain>
    </source>
</reference>
<dbReference type="EMBL" id="QRQE01000033">
    <property type="protein sequence ID" value="RHM73192.1"/>
    <property type="molecule type" value="Genomic_DNA"/>
</dbReference>
<dbReference type="PANTHER" id="PTHR30352">
    <property type="entry name" value="PYRUVATE FORMATE-LYASE-ACTIVATING ENZYME"/>
    <property type="match status" value="1"/>
</dbReference>
<keyword evidence="5" id="KW-0479">Metal-binding</keyword>
<evidence type="ECO:0000256" key="6">
    <source>
        <dbReference type="ARBA" id="ARBA00023002"/>
    </source>
</evidence>
<dbReference type="PROSITE" id="PS51918">
    <property type="entry name" value="RADICAL_SAM"/>
    <property type="match status" value="1"/>
</dbReference>
<dbReference type="GeneID" id="57434925"/>
<dbReference type="GO" id="GO:0046872">
    <property type="term" value="F:metal ion binding"/>
    <property type="evidence" value="ECO:0007669"/>
    <property type="project" value="UniProtKB-KW"/>
</dbReference>
<dbReference type="InterPro" id="IPR012839">
    <property type="entry name" value="Organic_radical_activase"/>
</dbReference>
<keyword evidence="8" id="KW-0411">Iron-sulfur</keyword>
<evidence type="ECO:0000256" key="4">
    <source>
        <dbReference type="ARBA" id="ARBA00022691"/>
    </source>
</evidence>
<accession>A0A2N5NYC8</accession>
<comment type="similarity">
    <text evidence="2">Belongs to the organic radical-activating enzymes family.</text>
</comment>